<keyword evidence="3" id="KW-1185">Reference proteome</keyword>
<evidence type="ECO:0000313" key="2">
    <source>
        <dbReference type="EMBL" id="GFH36931.1"/>
    </source>
</evidence>
<gene>
    <name evidence="2" type="ORF">SCWH03_31640</name>
</gene>
<dbReference type="EMBL" id="BLLG01000008">
    <property type="protein sequence ID" value="GFH36931.1"/>
    <property type="molecule type" value="Genomic_DNA"/>
</dbReference>
<dbReference type="Proteomes" id="UP000484988">
    <property type="component" value="Unassembled WGS sequence"/>
</dbReference>
<name>A0A6A0AX60_9ACTN</name>
<dbReference type="AlphaFoldDB" id="A0A6A0AX60"/>
<evidence type="ECO:0000256" key="1">
    <source>
        <dbReference type="SAM" id="MobiDB-lite"/>
    </source>
</evidence>
<protein>
    <submittedName>
        <fullName evidence="2">Uncharacterized protein</fullName>
    </submittedName>
</protein>
<proteinExistence type="predicted"/>
<accession>A0A6A0AX60</accession>
<sequence>MVNATAAPRPEGLPATPGHRGRESQPGPKGAVTAAVTAVSRGIIPFRIMVVA</sequence>
<evidence type="ECO:0000313" key="3">
    <source>
        <dbReference type="Proteomes" id="UP000484988"/>
    </source>
</evidence>
<comment type="caution">
    <text evidence="2">The sequence shown here is derived from an EMBL/GenBank/DDBJ whole genome shotgun (WGS) entry which is preliminary data.</text>
</comment>
<feature type="region of interest" description="Disordered" evidence="1">
    <location>
        <begin position="1"/>
        <end position="33"/>
    </location>
</feature>
<reference evidence="2 3" key="1">
    <citation type="submission" date="2020-02" db="EMBL/GenBank/DDBJ databases">
        <title>Whole Genome Shotgun Sequence of Streptomyces sp. strain CWH03.</title>
        <authorList>
            <person name="Dohra H."/>
            <person name="Kodani S."/>
            <person name="Yamamura H."/>
        </authorList>
    </citation>
    <scope>NUCLEOTIDE SEQUENCE [LARGE SCALE GENOMIC DNA]</scope>
    <source>
        <strain evidence="2 3">CWH03</strain>
    </source>
</reference>
<organism evidence="2 3">
    <name type="scientific">Streptomyces pacificus</name>
    <dbReference type="NCBI Taxonomy" id="2705029"/>
    <lineage>
        <taxon>Bacteria</taxon>
        <taxon>Bacillati</taxon>
        <taxon>Actinomycetota</taxon>
        <taxon>Actinomycetes</taxon>
        <taxon>Kitasatosporales</taxon>
        <taxon>Streptomycetaceae</taxon>
        <taxon>Streptomyces</taxon>
    </lineage>
</organism>